<organism evidence="2 3">
    <name type="scientific">Linum trigynum</name>
    <dbReference type="NCBI Taxonomy" id="586398"/>
    <lineage>
        <taxon>Eukaryota</taxon>
        <taxon>Viridiplantae</taxon>
        <taxon>Streptophyta</taxon>
        <taxon>Embryophyta</taxon>
        <taxon>Tracheophyta</taxon>
        <taxon>Spermatophyta</taxon>
        <taxon>Magnoliopsida</taxon>
        <taxon>eudicotyledons</taxon>
        <taxon>Gunneridae</taxon>
        <taxon>Pentapetalae</taxon>
        <taxon>rosids</taxon>
        <taxon>fabids</taxon>
        <taxon>Malpighiales</taxon>
        <taxon>Linaceae</taxon>
        <taxon>Linum</taxon>
    </lineage>
</organism>
<reference evidence="2 3" key="1">
    <citation type="submission" date="2024-04" db="EMBL/GenBank/DDBJ databases">
        <authorList>
            <person name="Fracassetti M."/>
        </authorList>
    </citation>
    <scope>NUCLEOTIDE SEQUENCE [LARGE SCALE GENOMIC DNA]</scope>
</reference>
<evidence type="ECO:0000313" key="2">
    <source>
        <dbReference type="EMBL" id="CAL1375713.1"/>
    </source>
</evidence>
<accession>A0AAV2DQB5</accession>
<name>A0AAV2DQB5_9ROSI</name>
<dbReference type="Proteomes" id="UP001497516">
    <property type="component" value="Chromosome 3"/>
</dbReference>
<dbReference type="AlphaFoldDB" id="A0AAV2DQB5"/>
<proteinExistence type="predicted"/>
<keyword evidence="3" id="KW-1185">Reference proteome</keyword>
<dbReference type="EMBL" id="OZ034816">
    <property type="protein sequence ID" value="CAL1375713.1"/>
    <property type="molecule type" value="Genomic_DNA"/>
</dbReference>
<gene>
    <name evidence="2" type="ORF">LTRI10_LOCUS17495</name>
</gene>
<evidence type="ECO:0000256" key="1">
    <source>
        <dbReference type="SAM" id="MobiDB-lite"/>
    </source>
</evidence>
<feature type="region of interest" description="Disordered" evidence="1">
    <location>
        <begin position="1"/>
        <end position="22"/>
    </location>
</feature>
<protein>
    <submittedName>
        <fullName evidence="2">Uncharacterized protein</fullName>
    </submittedName>
</protein>
<sequence>MSLDEESSKTQKSSNGCGVGDQEVLPSHLQLHQSDSPSNLFVGQRWSFVRAETQHKLLAAGEVVGLDFLYEVKRFLGRDSIFNAAYVSGISPRRA</sequence>
<evidence type="ECO:0000313" key="3">
    <source>
        <dbReference type="Proteomes" id="UP001497516"/>
    </source>
</evidence>